<name>C7TXU9_SCHJA</name>
<evidence type="ECO:0000313" key="1">
    <source>
        <dbReference type="EMBL" id="CAX82425.1"/>
    </source>
</evidence>
<protein>
    <submittedName>
        <fullName evidence="1">Hypotheticial protein</fullName>
    </submittedName>
</protein>
<dbReference type="AlphaFoldDB" id="C7TXU9"/>
<reference evidence="1" key="2">
    <citation type="submission" date="2009-03" db="EMBL/GenBank/DDBJ databases">
        <authorList>
            <person name="Gang L."/>
        </authorList>
    </citation>
    <scope>NUCLEOTIDE SEQUENCE</scope>
    <source>
        <strain evidence="1">Anhui</strain>
    </source>
</reference>
<dbReference type="EMBL" id="FN326701">
    <property type="protein sequence ID" value="CAX82425.1"/>
    <property type="molecule type" value="mRNA"/>
</dbReference>
<sequence>MSERQIMRSVHQWLLIHLSFWILLLFIVVVQVMSAVDGTTVKKSPQNKRFFRFG</sequence>
<accession>C7TXU9</accession>
<reference evidence="1" key="1">
    <citation type="journal article" date="2009" name="Nature">
        <title>The Schistosoma japonicum genome reveals features of host-parasite interplay.</title>
        <authorList>
            <person name="Liu F."/>
            <person name="Zhou Y."/>
            <person name="Wang Z.Q."/>
            <person name="Lu G."/>
            <person name="Zheng H."/>
            <person name="Brindley P.J."/>
            <person name="McManus D.P."/>
            <person name="Blair D."/>
            <person name="Zhang Q.H."/>
            <person name="Zhong Y."/>
            <person name="Wang S."/>
            <person name="Han Z.G."/>
            <person name="Chen Z."/>
        </authorList>
    </citation>
    <scope>NUCLEOTIDE SEQUENCE</scope>
    <source>
        <strain evidence="1">Anhui</strain>
    </source>
</reference>
<proteinExistence type="evidence at transcript level"/>
<organism evidence="1">
    <name type="scientific">Schistosoma japonicum</name>
    <name type="common">Blood fluke</name>
    <dbReference type="NCBI Taxonomy" id="6182"/>
    <lineage>
        <taxon>Eukaryota</taxon>
        <taxon>Metazoa</taxon>
        <taxon>Spiralia</taxon>
        <taxon>Lophotrochozoa</taxon>
        <taxon>Platyhelminthes</taxon>
        <taxon>Trematoda</taxon>
        <taxon>Digenea</taxon>
        <taxon>Strigeidida</taxon>
        <taxon>Schistosomatoidea</taxon>
        <taxon>Schistosomatidae</taxon>
        <taxon>Schistosoma</taxon>
    </lineage>
</organism>